<comment type="caution">
    <text evidence="2">The sequence shown here is derived from an EMBL/GenBank/DDBJ whole genome shotgun (WGS) entry which is preliminary data.</text>
</comment>
<dbReference type="EMBL" id="SPHZ02000005">
    <property type="protein sequence ID" value="KAF0916179.1"/>
    <property type="molecule type" value="Genomic_DNA"/>
</dbReference>
<reference evidence="2 3" key="1">
    <citation type="submission" date="2019-11" db="EMBL/GenBank/DDBJ databases">
        <title>Whole genome sequence of Oryza granulata.</title>
        <authorList>
            <person name="Li W."/>
        </authorList>
    </citation>
    <scope>NUCLEOTIDE SEQUENCE [LARGE SCALE GENOMIC DNA]</scope>
    <source>
        <strain evidence="3">cv. Menghai</strain>
        <tissue evidence="2">Leaf</tissue>
    </source>
</reference>
<evidence type="ECO:0000313" key="3">
    <source>
        <dbReference type="Proteomes" id="UP000479710"/>
    </source>
</evidence>
<name>A0A6G1DUM5_9ORYZ</name>
<accession>A0A6G1DUM5</accession>
<evidence type="ECO:0000256" key="1">
    <source>
        <dbReference type="SAM" id="Phobius"/>
    </source>
</evidence>
<dbReference type="Proteomes" id="UP000479710">
    <property type="component" value="Unassembled WGS sequence"/>
</dbReference>
<proteinExistence type="predicted"/>
<sequence length="91" mass="10131">METTTVNFSVVEDDPEHLKRPWHLRLLELALPFAFSLSRCFILLNPAAPVCLLVLMIDLKLRRATFSHSSPGHRLLLLKPPPPSAGAHAVV</sequence>
<keyword evidence="1" id="KW-0812">Transmembrane</keyword>
<gene>
    <name evidence="2" type="ORF">E2562_000772</name>
</gene>
<feature type="transmembrane region" description="Helical" evidence="1">
    <location>
        <begin position="29"/>
        <end position="57"/>
    </location>
</feature>
<dbReference type="AlphaFoldDB" id="A0A6G1DUM5"/>
<organism evidence="2 3">
    <name type="scientific">Oryza meyeriana var. granulata</name>
    <dbReference type="NCBI Taxonomy" id="110450"/>
    <lineage>
        <taxon>Eukaryota</taxon>
        <taxon>Viridiplantae</taxon>
        <taxon>Streptophyta</taxon>
        <taxon>Embryophyta</taxon>
        <taxon>Tracheophyta</taxon>
        <taxon>Spermatophyta</taxon>
        <taxon>Magnoliopsida</taxon>
        <taxon>Liliopsida</taxon>
        <taxon>Poales</taxon>
        <taxon>Poaceae</taxon>
        <taxon>BOP clade</taxon>
        <taxon>Oryzoideae</taxon>
        <taxon>Oryzeae</taxon>
        <taxon>Oryzinae</taxon>
        <taxon>Oryza</taxon>
        <taxon>Oryza meyeriana</taxon>
    </lineage>
</organism>
<keyword evidence="1" id="KW-0472">Membrane</keyword>
<protein>
    <submittedName>
        <fullName evidence="2">Uncharacterized protein</fullName>
    </submittedName>
</protein>
<keyword evidence="1" id="KW-1133">Transmembrane helix</keyword>
<keyword evidence="3" id="KW-1185">Reference proteome</keyword>
<evidence type="ECO:0000313" key="2">
    <source>
        <dbReference type="EMBL" id="KAF0916179.1"/>
    </source>
</evidence>